<sequence>MPENTPAYIAMEEQGVAPWLWLKQWCKLTDKNGSLRIPENGTFNLRILEQLRMALYESQPLPRPAQFEVLAVWELVARQQQQMKFERRIRRVEKALAEARWDGEQKKWRSVTLQDVKLLPATTQEDETGGKKATRKTNKSSPESKEAKRSSIVEEESDAEDLVTQILRDRPQLYVVHEGGPRTSADPTAPAQVTGTVSPVQVNANQTQGVMQGSPNVLTTPGVQAQMQRPPTQRIYPDVPILETTLKLVVPTEEVLPRPMLNQT</sequence>
<gene>
    <name evidence="2" type="ORF">NDU88_001560</name>
</gene>
<dbReference type="AlphaFoldDB" id="A0AAV7V840"/>
<proteinExistence type="predicted"/>
<protein>
    <submittedName>
        <fullName evidence="2">Uncharacterized protein</fullName>
    </submittedName>
</protein>
<evidence type="ECO:0000313" key="2">
    <source>
        <dbReference type="EMBL" id="KAJ1197704.1"/>
    </source>
</evidence>
<dbReference type="Proteomes" id="UP001066276">
    <property type="component" value="Chromosome 2_1"/>
</dbReference>
<accession>A0AAV7V840</accession>
<dbReference type="EMBL" id="JANPWB010000003">
    <property type="protein sequence ID" value="KAJ1197704.1"/>
    <property type="molecule type" value="Genomic_DNA"/>
</dbReference>
<evidence type="ECO:0000313" key="3">
    <source>
        <dbReference type="Proteomes" id="UP001066276"/>
    </source>
</evidence>
<feature type="compositionally biased region" description="Basic and acidic residues" evidence="1">
    <location>
        <begin position="142"/>
        <end position="152"/>
    </location>
</feature>
<reference evidence="2" key="1">
    <citation type="journal article" date="2022" name="bioRxiv">
        <title>Sequencing and chromosome-scale assembly of the giantPleurodeles waltlgenome.</title>
        <authorList>
            <person name="Brown T."/>
            <person name="Elewa A."/>
            <person name="Iarovenko S."/>
            <person name="Subramanian E."/>
            <person name="Araus A.J."/>
            <person name="Petzold A."/>
            <person name="Susuki M."/>
            <person name="Suzuki K.-i.T."/>
            <person name="Hayashi T."/>
            <person name="Toyoda A."/>
            <person name="Oliveira C."/>
            <person name="Osipova E."/>
            <person name="Leigh N.D."/>
            <person name="Simon A."/>
            <person name="Yun M.H."/>
        </authorList>
    </citation>
    <scope>NUCLEOTIDE SEQUENCE</scope>
    <source>
        <strain evidence="2">20211129_DDA</strain>
        <tissue evidence="2">Liver</tissue>
    </source>
</reference>
<keyword evidence="3" id="KW-1185">Reference proteome</keyword>
<comment type="caution">
    <text evidence="2">The sequence shown here is derived from an EMBL/GenBank/DDBJ whole genome shotgun (WGS) entry which is preliminary data.</text>
</comment>
<organism evidence="2 3">
    <name type="scientific">Pleurodeles waltl</name>
    <name type="common">Iberian ribbed newt</name>
    <dbReference type="NCBI Taxonomy" id="8319"/>
    <lineage>
        <taxon>Eukaryota</taxon>
        <taxon>Metazoa</taxon>
        <taxon>Chordata</taxon>
        <taxon>Craniata</taxon>
        <taxon>Vertebrata</taxon>
        <taxon>Euteleostomi</taxon>
        <taxon>Amphibia</taxon>
        <taxon>Batrachia</taxon>
        <taxon>Caudata</taxon>
        <taxon>Salamandroidea</taxon>
        <taxon>Salamandridae</taxon>
        <taxon>Pleurodelinae</taxon>
        <taxon>Pleurodeles</taxon>
    </lineage>
</organism>
<name>A0AAV7V840_PLEWA</name>
<evidence type="ECO:0000256" key="1">
    <source>
        <dbReference type="SAM" id="MobiDB-lite"/>
    </source>
</evidence>
<feature type="region of interest" description="Disordered" evidence="1">
    <location>
        <begin position="122"/>
        <end position="160"/>
    </location>
</feature>